<dbReference type="CDD" id="cd09019">
    <property type="entry name" value="galactose_mutarotase_like"/>
    <property type="match status" value="1"/>
</dbReference>
<proteinExistence type="inferred from homology"/>
<dbReference type="InterPro" id="IPR047215">
    <property type="entry name" value="Galactose_mutarotase-like"/>
</dbReference>
<accession>A0A4R6VL37</accession>
<dbReference type="InterPro" id="IPR014718">
    <property type="entry name" value="GH-type_carb-bd"/>
</dbReference>
<evidence type="ECO:0000256" key="1">
    <source>
        <dbReference type="ARBA" id="ARBA00006206"/>
    </source>
</evidence>
<keyword evidence="3" id="KW-0119">Carbohydrate metabolism</keyword>
<dbReference type="Pfam" id="PF01263">
    <property type="entry name" value="Aldose_epim"/>
    <property type="match status" value="1"/>
</dbReference>
<dbReference type="Proteomes" id="UP000295391">
    <property type="component" value="Unassembled WGS sequence"/>
</dbReference>
<dbReference type="GO" id="GO:0033499">
    <property type="term" value="P:galactose catabolic process via UDP-galactose, Leloir pathway"/>
    <property type="evidence" value="ECO:0007669"/>
    <property type="project" value="TreeGrafter"/>
</dbReference>
<dbReference type="AlphaFoldDB" id="A0A4R6VL37"/>
<protein>
    <submittedName>
        <fullName evidence="4">Aldose 1-epimerase</fullName>
    </submittedName>
</protein>
<dbReference type="GO" id="GO:0004034">
    <property type="term" value="F:aldose 1-epimerase activity"/>
    <property type="evidence" value="ECO:0007669"/>
    <property type="project" value="TreeGrafter"/>
</dbReference>
<dbReference type="RefSeq" id="WP_166639013.1">
    <property type="nucleotide sequence ID" value="NZ_SNYR01000002.1"/>
</dbReference>
<evidence type="ECO:0000313" key="5">
    <source>
        <dbReference type="Proteomes" id="UP000295391"/>
    </source>
</evidence>
<evidence type="ECO:0000256" key="3">
    <source>
        <dbReference type="ARBA" id="ARBA00023277"/>
    </source>
</evidence>
<dbReference type="PANTHER" id="PTHR10091">
    <property type="entry name" value="ALDOSE-1-EPIMERASE"/>
    <property type="match status" value="1"/>
</dbReference>
<gene>
    <name evidence="4" type="ORF">ATL17_2408</name>
</gene>
<dbReference type="Gene3D" id="2.70.98.10">
    <property type="match status" value="1"/>
</dbReference>
<comment type="similarity">
    <text evidence="1">Belongs to the aldose epimerase family.</text>
</comment>
<keyword evidence="5" id="KW-1185">Reference proteome</keyword>
<dbReference type="GO" id="GO:0006006">
    <property type="term" value="P:glucose metabolic process"/>
    <property type="evidence" value="ECO:0007669"/>
    <property type="project" value="TreeGrafter"/>
</dbReference>
<sequence>MTVELFDNLPDGSKVDKIELRSGNSQCSILTYGATIQYLNFGFSDVSIVVGADHIAPYLEELRYFGASIGPVSNRIAGGKFVLANKIYHLTKNEEGRHCLHSGSNGAHNRLWKILDKTRNAVRLWTRFADAEDGFPGERDVTASFVLEDGVLGITYWAITDQPTPISLTSHAYFNLSADETIIDHLLEVKAQHYLPVNAEKIPTGEVSVVFDTPYDFSELRQISARPYDHNFCLQKTSGELSLAARLVAPERNGGIELWTTEPGVQVYTYTHGKQAEKKDGFSHKIVPYCSIALEPQKWPDAINQRNFNSPVIVPGETYEHQIRFKAFTDRDD</sequence>
<dbReference type="InterPro" id="IPR011013">
    <property type="entry name" value="Gal_mutarotase_sf_dom"/>
</dbReference>
<comment type="caution">
    <text evidence="4">The sequence shown here is derived from an EMBL/GenBank/DDBJ whole genome shotgun (WGS) entry which is preliminary data.</text>
</comment>
<dbReference type="EMBL" id="SNYR01000002">
    <property type="protein sequence ID" value="TDQ64389.1"/>
    <property type="molecule type" value="Genomic_DNA"/>
</dbReference>
<dbReference type="SUPFAM" id="SSF74650">
    <property type="entry name" value="Galactose mutarotase-like"/>
    <property type="match status" value="1"/>
</dbReference>
<dbReference type="PANTHER" id="PTHR10091:SF49">
    <property type="entry name" value="ALDOSE 1-EPIMERASE"/>
    <property type="match status" value="1"/>
</dbReference>
<dbReference type="InterPro" id="IPR008183">
    <property type="entry name" value="Aldose_1/G6P_1-epimerase"/>
</dbReference>
<dbReference type="GO" id="GO:0030246">
    <property type="term" value="F:carbohydrate binding"/>
    <property type="evidence" value="ECO:0007669"/>
    <property type="project" value="InterPro"/>
</dbReference>
<name>A0A4R6VL37_9HYPH</name>
<organism evidence="4 5">
    <name type="scientific">Maritalea mobilis</name>
    <dbReference type="NCBI Taxonomy" id="483324"/>
    <lineage>
        <taxon>Bacteria</taxon>
        <taxon>Pseudomonadati</taxon>
        <taxon>Pseudomonadota</taxon>
        <taxon>Alphaproteobacteria</taxon>
        <taxon>Hyphomicrobiales</taxon>
        <taxon>Devosiaceae</taxon>
        <taxon>Maritalea</taxon>
    </lineage>
</organism>
<evidence type="ECO:0000313" key="4">
    <source>
        <dbReference type="EMBL" id="TDQ64389.1"/>
    </source>
</evidence>
<reference evidence="4 5" key="1">
    <citation type="submission" date="2019-03" db="EMBL/GenBank/DDBJ databases">
        <title>Genomic Encyclopedia of Type Strains, Phase III (KMG-III): the genomes of soil and plant-associated and newly described type strains.</title>
        <authorList>
            <person name="Whitman W."/>
        </authorList>
    </citation>
    <scope>NUCLEOTIDE SEQUENCE [LARGE SCALE GENOMIC DNA]</scope>
    <source>
        <strain evidence="4 5">CGMCC 1.7002</strain>
    </source>
</reference>
<keyword evidence="2" id="KW-0413">Isomerase</keyword>
<evidence type="ECO:0000256" key="2">
    <source>
        <dbReference type="ARBA" id="ARBA00023235"/>
    </source>
</evidence>